<sequence length="272" mass="30522">METNVEPAVTVMSKSANPSEISFLDLPPEACNRVYSLIFEHADPLRITGYGARRLYRHTDDQNSTLSDFEPSDLIYVTQQGLSLFLTCHQLHKEAASAFYSNNSFAITKERVARVCGHDNHGDFIGVGVHQWLRRLGSHVHFIRRILIDMNTICPADCFESKTGLCSRFMKEEDGWLDFGPLLRAVWDLDMAVDISVVQPMGAAHEAVVRKHIRDRNVTYEPVTACNAASLTDVVRSLCKDELELKKYGRQISTIGLARDGSGGVIHFDKTH</sequence>
<protein>
    <recommendedName>
        <fullName evidence="3">F-box domain-containing protein</fullName>
    </recommendedName>
</protein>
<evidence type="ECO:0000313" key="1">
    <source>
        <dbReference type="EMBL" id="KAF2246701.1"/>
    </source>
</evidence>
<keyword evidence="2" id="KW-1185">Reference proteome</keyword>
<dbReference type="RefSeq" id="XP_033681705.1">
    <property type="nucleotide sequence ID" value="XM_033833607.1"/>
</dbReference>
<dbReference type="PANTHER" id="PTHR42085:SF1">
    <property type="entry name" value="F-BOX DOMAIN-CONTAINING PROTEIN"/>
    <property type="match status" value="1"/>
</dbReference>
<dbReference type="PANTHER" id="PTHR42085">
    <property type="entry name" value="F-BOX DOMAIN-CONTAINING PROTEIN"/>
    <property type="match status" value="1"/>
</dbReference>
<dbReference type="GeneID" id="54586937"/>
<dbReference type="Proteomes" id="UP000800094">
    <property type="component" value="Unassembled WGS sequence"/>
</dbReference>
<evidence type="ECO:0008006" key="3">
    <source>
        <dbReference type="Google" id="ProtNLM"/>
    </source>
</evidence>
<proteinExistence type="predicted"/>
<organism evidence="1 2">
    <name type="scientific">Trematosphaeria pertusa</name>
    <dbReference type="NCBI Taxonomy" id="390896"/>
    <lineage>
        <taxon>Eukaryota</taxon>
        <taxon>Fungi</taxon>
        <taxon>Dikarya</taxon>
        <taxon>Ascomycota</taxon>
        <taxon>Pezizomycotina</taxon>
        <taxon>Dothideomycetes</taxon>
        <taxon>Pleosporomycetidae</taxon>
        <taxon>Pleosporales</taxon>
        <taxon>Massarineae</taxon>
        <taxon>Trematosphaeriaceae</taxon>
        <taxon>Trematosphaeria</taxon>
    </lineage>
</organism>
<name>A0A6A6I8K1_9PLEO</name>
<reference evidence="1" key="1">
    <citation type="journal article" date="2020" name="Stud. Mycol.">
        <title>101 Dothideomycetes genomes: a test case for predicting lifestyles and emergence of pathogens.</title>
        <authorList>
            <person name="Haridas S."/>
            <person name="Albert R."/>
            <person name="Binder M."/>
            <person name="Bloem J."/>
            <person name="Labutti K."/>
            <person name="Salamov A."/>
            <person name="Andreopoulos B."/>
            <person name="Baker S."/>
            <person name="Barry K."/>
            <person name="Bills G."/>
            <person name="Bluhm B."/>
            <person name="Cannon C."/>
            <person name="Castanera R."/>
            <person name="Culley D."/>
            <person name="Daum C."/>
            <person name="Ezra D."/>
            <person name="Gonzalez J."/>
            <person name="Henrissat B."/>
            <person name="Kuo A."/>
            <person name="Liang C."/>
            <person name="Lipzen A."/>
            <person name="Lutzoni F."/>
            <person name="Magnuson J."/>
            <person name="Mondo S."/>
            <person name="Nolan M."/>
            <person name="Ohm R."/>
            <person name="Pangilinan J."/>
            <person name="Park H.-J."/>
            <person name="Ramirez L."/>
            <person name="Alfaro M."/>
            <person name="Sun H."/>
            <person name="Tritt A."/>
            <person name="Yoshinaga Y."/>
            <person name="Zwiers L.-H."/>
            <person name="Turgeon B."/>
            <person name="Goodwin S."/>
            <person name="Spatafora J."/>
            <person name="Crous P."/>
            <person name="Grigoriev I."/>
        </authorList>
    </citation>
    <scope>NUCLEOTIDE SEQUENCE</scope>
    <source>
        <strain evidence="1">CBS 122368</strain>
    </source>
</reference>
<evidence type="ECO:0000313" key="2">
    <source>
        <dbReference type="Proteomes" id="UP000800094"/>
    </source>
</evidence>
<dbReference type="OrthoDB" id="3801356at2759"/>
<dbReference type="AlphaFoldDB" id="A0A6A6I8K1"/>
<dbReference type="EMBL" id="ML987198">
    <property type="protein sequence ID" value="KAF2246701.1"/>
    <property type="molecule type" value="Genomic_DNA"/>
</dbReference>
<accession>A0A6A6I8K1</accession>
<dbReference type="InterPro" id="IPR038883">
    <property type="entry name" value="AN11006-like"/>
</dbReference>
<gene>
    <name evidence="1" type="ORF">BU26DRAFT_567051</name>
</gene>